<evidence type="ECO:0000313" key="8">
    <source>
        <dbReference type="EMBL" id="MBO8443708.1"/>
    </source>
</evidence>
<evidence type="ECO:0000256" key="2">
    <source>
        <dbReference type="ARBA" id="ARBA00022814"/>
    </source>
</evidence>
<proteinExistence type="inferred from homology"/>
<evidence type="ECO:0000259" key="7">
    <source>
        <dbReference type="Pfam" id="PF01029"/>
    </source>
</evidence>
<comment type="similarity">
    <text evidence="1 6">Belongs to the NusB family.</text>
</comment>
<name>A0A9D9EBM6_9SPIR</name>
<evidence type="ECO:0000313" key="9">
    <source>
        <dbReference type="Proteomes" id="UP000823633"/>
    </source>
</evidence>
<dbReference type="GO" id="GO:0031564">
    <property type="term" value="P:transcription antitermination"/>
    <property type="evidence" value="ECO:0007669"/>
    <property type="project" value="UniProtKB-KW"/>
</dbReference>
<dbReference type="Gene3D" id="1.10.940.10">
    <property type="entry name" value="NusB-like"/>
    <property type="match status" value="1"/>
</dbReference>
<dbReference type="PANTHER" id="PTHR11078:SF3">
    <property type="entry name" value="ANTITERMINATION NUSB DOMAIN-CONTAINING PROTEIN"/>
    <property type="match status" value="1"/>
</dbReference>
<dbReference type="GO" id="GO:0003723">
    <property type="term" value="F:RNA binding"/>
    <property type="evidence" value="ECO:0007669"/>
    <property type="project" value="UniProtKB-UniRule"/>
</dbReference>
<protein>
    <recommendedName>
        <fullName evidence="6">Transcription antitermination protein NusB</fullName>
    </recommendedName>
    <alternativeName>
        <fullName evidence="6">Antitermination factor NusB</fullName>
    </alternativeName>
</protein>
<dbReference type="HAMAP" id="MF_00073">
    <property type="entry name" value="NusB"/>
    <property type="match status" value="1"/>
</dbReference>
<evidence type="ECO:0000256" key="6">
    <source>
        <dbReference type="HAMAP-Rule" id="MF_00073"/>
    </source>
</evidence>
<dbReference type="GO" id="GO:0005829">
    <property type="term" value="C:cytosol"/>
    <property type="evidence" value="ECO:0007669"/>
    <property type="project" value="TreeGrafter"/>
</dbReference>
<comment type="caution">
    <text evidence="8">The sequence shown here is derived from an EMBL/GenBank/DDBJ whole genome shotgun (WGS) entry which is preliminary data.</text>
</comment>
<evidence type="ECO:0000256" key="4">
    <source>
        <dbReference type="ARBA" id="ARBA00023015"/>
    </source>
</evidence>
<evidence type="ECO:0000256" key="5">
    <source>
        <dbReference type="ARBA" id="ARBA00023163"/>
    </source>
</evidence>
<keyword evidence="5 6" id="KW-0804">Transcription</keyword>
<evidence type="ECO:0000256" key="3">
    <source>
        <dbReference type="ARBA" id="ARBA00022884"/>
    </source>
</evidence>
<sequence>MSDRHFAKHMSRVLAVETLYALDFNNNLSEDVDLSLLPGKSEEEMASIPEESLFYARYLIHGTLEKLDQIDEIISRYSINRPLERINLVDRNILRISVFSLLFSKDLHPSIVIDEAVKLSQELSTDVTYKFINGLLDAVSKKEVAKNDTAEEQH</sequence>
<dbReference type="PANTHER" id="PTHR11078">
    <property type="entry name" value="N UTILIZATION SUBSTANCE PROTEIN B-RELATED"/>
    <property type="match status" value="1"/>
</dbReference>
<evidence type="ECO:0000256" key="1">
    <source>
        <dbReference type="ARBA" id="ARBA00005952"/>
    </source>
</evidence>
<reference evidence="8" key="1">
    <citation type="submission" date="2020-10" db="EMBL/GenBank/DDBJ databases">
        <authorList>
            <person name="Gilroy R."/>
        </authorList>
    </citation>
    <scope>NUCLEOTIDE SEQUENCE</scope>
    <source>
        <strain evidence="8">11167</strain>
    </source>
</reference>
<dbReference type="Pfam" id="PF01029">
    <property type="entry name" value="NusB"/>
    <property type="match status" value="1"/>
</dbReference>
<keyword evidence="3 6" id="KW-0694">RNA-binding</keyword>
<dbReference type="Proteomes" id="UP000823633">
    <property type="component" value="Unassembled WGS sequence"/>
</dbReference>
<comment type="function">
    <text evidence="6">Involved in transcription antitermination. Required for transcription of ribosomal RNA (rRNA) genes. Binds specifically to the boxA antiterminator sequence of the ribosomal RNA (rrn) operons.</text>
</comment>
<dbReference type="InterPro" id="IPR006027">
    <property type="entry name" value="NusB_RsmB_TIM44"/>
</dbReference>
<dbReference type="InterPro" id="IPR011605">
    <property type="entry name" value="NusB_fam"/>
</dbReference>
<accession>A0A9D9EBM6</accession>
<feature type="domain" description="NusB/RsmB/TIM44" evidence="7">
    <location>
        <begin position="11"/>
        <end position="141"/>
    </location>
</feature>
<dbReference type="EMBL" id="JADIMU010000054">
    <property type="protein sequence ID" value="MBO8443708.1"/>
    <property type="molecule type" value="Genomic_DNA"/>
</dbReference>
<dbReference type="GO" id="GO:0006353">
    <property type="term" value="P:DNA-templated transcription termination"/>
    <property type="evidence" value="ECO:0007669"/>
    <property type="project" value="UniProtKB-UniRule"/>
</dbReference>
<reference evidence="8" key="2">
    <citation type="journal article" date="2021" name="PeerJ">
        <title>Extensive microbial diversity within the chicken gut microbiome revealed by metagenomics and culture.</title>
        <authorList>
            <person name="Gilroy R."/>
            <person name="Ravi A."/>
            <person name="Getino M."/>
            <person name="Pursley I."/>
            <person name="Horton D.L."/>
            <person name="Alikhan N.F."/>
            <person name="Baker D."/>
            <person name="Gharbi K."/>
            <person name="Hall N."/>
            <person name="Watson M."/>
            <person name="Adriaenssens E.M."/>
            <person name="Foster-Nyarko E."/>
            <person name="Jarju S."/>
            <person name="Secka A."/>
            <person name="Antonio M."/>
            <person name="Oren A."/>
            <person name="Chaudhuri R.R."/>
            <person name="La Ragione R."/>
            <person name="Hildebrand F."/>
            <person name="Pallen M.J."/>
        </authorList>
    </citation>
    <scope>NUCLEOTIDE SEQUENCE</scope>
    <source>
        <strain evidence="8">11167</strain>
    </source>
</reference>
<keyword evidence="2 6" id="KW-0889">Transcription antitermination</keyword>
<dbReference type="NCBIfam" id="TIGR01951">
    <property type="entry name" value="nusB"/>
    <property type="match status" value="1"/>
</dbReference>
<dbReference type="AlphaFoldDB" id="A0A9D9EBM6"/>
<keyword evidence="4 6" id="KW-0805">Transcription regulation</keyword>
<dbReference type="InterPro" id="IPR035926">
    <property type="entry name" value="NusB-like_sf"/>
</dbReference>
<dbReference type="SUPFAM" id="SSF48013">
    <property type="entry name" value="NusB-like"/>
    <property type="match status" value="1"/>
</dbReference>
<gene>
    <name evidence="6 8" type="primary">nusB</name>
    <name evidence="8" type="ORF">IAC42_08165</name>
</gene>
<organism evidence="8 9">
    <name type="scientific">Candidatus Aphodenecus pullistercoris</name>
    <dbReference type="NCBI Taxonomy" id="2840669"/>
    <lineage>
        <taxon>Bacteria</taxon>
        <taxon>Pseudomonadati</taxon>
        <taxon>Spirochaetota</taxon>
        <taxon>Spirochaetia</taxon>
        <taxon>Spirochaetales</taxon>
        <taxon>Candidatus Aphodenecus</taxon>
    </lineage>
</organism>